<sequence precursor="true">MNFFGTAAVVLSVVAFAVTYHWLRPRSIAVRSCCLCGFGLLAIPSIWFAAYYLHILREHAWFYTLRSWPGSEFLVVFLGCAGGAAAALLPRLLLGLPLFAVLLPGVTPYIKPLMAPLPDPIFKESWRGDVCLQSTPSTCGPASVTTILRRLGVDTTEHAIARAAFSYAGGTEAWYLARYVRSRGLSAQFDFRDTFSPAAGLPALVGVRLGGLGHFIAVLDLHDDQITIADPLRGEEHLSLTEFQHRYVFTGFHMVIRRGPPH</sequence>
<dbReference type="Pfam" id="PF03412">
    <property type="entry name" value="Peptidase_C39"/>
    <property type="match status" value="1"/>
</dbReference>
<evidence type="ECO:0000313" key="3">
    <source>
        <dbReference type="EMBL" id="EDY20271.1"/>
    </source>
</evidence>
<comment type="caution">
    <text evidence="3">The sequence shown here is derived from an EMBL/GenBank/DDBJ whole genome shotgun (WGS) entry which is preliminary data.</text>
</comment>
<feature type="transmembrane region" description="Helical" evidence="1">
    <location>
        <begin position="6"/>
        <end position="23"/>
    </location>
</feature>
<feature type="domain" description="Peptidase C39" evidence="2">
    <location>
        <begin position="133"/>
        <end position="254"/>
    </location>
</feature>
<organism evidence="3 4">
    <name type="scientific">Chthoniobacter flavus Ellin428</name>
    <dbReference type="NCBI Taxonomy" id="497964"/>
    <lineage>
        <taxon>Bacteria</taxon>
        <taxon>Pseudomonadati</taxon>
        <taxon>Verrucomicrobiota</taxon>
        <taxon>Spartobacteria</taxon>
        <taxon>Chthoniobacterales</taxon>
        <taxon>Chthoniobacteraceae</taxon>
        <taxon>Chthoniobacter</taxon>
    </lineage>
</organism>
<dbReference type="InParanoid" id="B4CZV7"/>
<keyword evidence="1" id="KW-0472">Membrane</keyword>
<dbReference type="GO" id="GO:0016020">
    <property type="term" value="C:membrane"/>
    <property type="evidence" value="ECO:0007669"/>
    <property type="project" value="InterPro"/>
</dbReference>
<protein>
    <submittedName>
        <fullName evidence="3">Peptidase C39 bacteriocin processing</fullName>
    </submittedName>
</protein>
<dbReference type="GO" id="GO:0006508">
    <property type="term" value="P:proteolysis"/>
    <property type="evidence" value="ECO:0007669"/>
    <property type="project" value="InterPro"/>
</dbReference>
<accession>B4CZV7</accession>
<dbReference type="Proteomes" id="UP000005824">
    <property type="component" value="Unassembled WGS sequence"/>
</dbReference>
<dbReference type="InterPro" id="IPR005074">
    <property type="entry name" value="Peptidase_C39"/>
</dbReference>
<evidence type="ECO:0000256" key="1">
    <source>
        <dbReference type="SAM" id="Phobius"/>
    </source>
</evidence>
<dbReference type="PROSITE" id="PS50990">
    <property type="entry name" value="PEPTIDASE_C39"/>
    <property type="match status" value="1"/>
</dbReference>
<keyword evidence="1" id="KW-1133">Transmembrane helix</keyword>
<dbReference type="Gene3D" id="3.90.70.10">
    <property type="entry name" value="Cysteine proteinases"/>
    <property type="match status" value="1"/>
</dbReference>
<dbReference type="eggNOG" id="COG3271">
    <property type="taxonomic scope" value="Bacteria"/>
</dbReference>
<proteinExistence type="predicted"/>
<dbReference type="STRING" id="497964.CfE428DRAFT_2195"/>
<evidence type="ECO:0000259" key="2">
    <source>
        <dbReference type="PROSITE" id="PS50990"/>
    </source>
</evidence>
<dbReference type="AlphaFoldDB" id="B4CZV7"/>
<keyword evidence="1" id="KW-0812">Transmembrane</keyword>
<dbReference type="GO" id="GO:0005524">
    <property type="term" value="F:ATP binding"/>
    <property type="evidence" value="ECO:0007669"/>
    <property type="project" value="InterPro"/>
</dbReference>
<name>B4CZV7_9BACT</name>
<feature type="transmembrane region" description="Helical" evidence="1">
    <location>
        <begin position="35"/>
        <end position="53"/>
    </location>
</feature>
<dbReference type="EMBL" id="ABVL01000005">
    <property type="protein sequence ID" value="EDY20271.1"/>
    <property type="molecule type" value="Genomic_DNA"/>
</dbReference>
<dbReference type="GO" id="GO:0008233">
    <property type="term" value="F:peptidase activity"/>
    <property type="evidence" value="ECO:0007669"/>
    <property type="project" value="InterPro"/>
</dbReference>
<evidence type="ECO:0000313" key="4">
    <source>
        <dbReference type="Proteomes" id="UP000005824"/>
    </source>
</evidence>
<keyword evidence="4" id="KW-1185">Reference proteome</keyword>
<gene>
    <name evidence="3" type="ORF">CfE428DRAFT_2195</name>
</gene>
<dbReference type="RefSeq" id="WP_006979520.1">
    <property type="nucleotide sequence ID" value="NZ_ABVL01000005.1"/>
</dbReference>
<reference evidence="3 4" key="1">
    <citation type="journal article" date="2011" name="J. Bacteriol.">
        <title>Genome sequence of Chthoniobacter flavus Ellin428, an aerobic heterotrophic soil bacterium.</title>
        <authorList>
            <person name="Kant R."/>
            <person name="van Passel M.W."/>
            <person name="Palva A."/>
            <person name="Lucas S."/>
            <person name="Lapidus A."/>
            <person name="Glavina Del Rio T."/>
            <person name="Dalin E."/>
            <person name="Tice H."/>
            <person name="Bruce D."/>
            <person name="Goodwin L."/>
            <person name="Pitluck S."/>
            <person name="Larimer F.W."/>
            <person name="Land M.L."/>
            <person name="Hauser L."/>
            <person name="Sangwan P."/>
            <person name="de Vos W.M."/>
            <person name="Janssen P.H."/>
            <person name="Smidt H."/>
        </authorList>
    </citation>
    <scope>NUCLEOTIDE SEQUENCE [LARGE SCALE GENOMIC DNA]</scope>
    <source>
        <strain evidence="3 4">Ellin428</strain>
    </source>
</reference>
<feature type="transmembrane region" description="Helical" evidence="1">
    <location>
        <begin position="73"/>
        <end position="94"/>
    </location>
</feature>